<dbReference type="SUPFAM" id="SSF46934">
    <property type="entry name" value="UBA-like"/>
    <property type="match status" value="1"/>
</dbReference>
<dbReference type="HOGENOM" id="CLU_2473674_0_0_1"/>
<dbReference type="InterPro" id="IPR009060">
    <property type="entry name" value="UBA-like_sf"/>
</dbReference>
<accession>A0A0D3JBC3</accession>
<dbReference type="PaxDb" id="2903-EOD20808"/>
<dbReference type="Gene3D" id="1.10.8.10">
    <property type="entry name" value="DNA helicase RuvA subunit, C-terminal domain"/>
    <property type="match status" value="1"/>
</dbReference>
<dbReference type="EnsemblProtists" id="EOD20808">
    <property type="protein sequence ID" value="EOD20808"/>
    <property type="gene ID" value="EMIHUDRAFT_369020"/>
</dbReference>
<feature type="compositionally biased region" description="Basic and acidic residues" evidence="1">
    <location>
        <begin position="31"/>
        <end position="40"/>
    </location>
</feature>
<evidence type="ECO:0000313" key="3">
    <source>
        <dbReference type="EnsemblProtists" id="EOD20808"/>
    </source>
</evidence>
<evidence type="ECO:0000256" key="1">
    <source>
        <dbReference type="SAM" id="MobiDB-lite"/>
    </source>
</evidence>
<dbReference type="PROSITE" id="PS50030">
    <property type="entry name" value="UBA"/>
    <property type="match status" value="1"/>
</dbReference>
<evidence type="ECO:0000259" key="2">
    <source>
        <dbReference type="PROSITE" id="PS50030"/>
    </source>
</evidence>
<reference evidence="3" key="2">
    <citation type="submission" date="2024-10" db="UniProtKB">
        <authorList>
            <consortium name="EnsemblProtists"/>
        </authorList>
    </citation>
    <scope>IDENTIFICATION</scope>
</reference>
<dbReference type="InterPro" id="IPR015940">
    <property type="entry name" value="UBA"/>
</dbReference>
<protein>
    <recommendedName>
        <fullName evidence="2">UBA domain-containing protein</fullName>
    </recommendedName>
</protein>
<dbReference type="Pfam" id="PF00627">
    <property type="entry name" value="UBA"/>
    <property type="match status" value="1"/>
</dbReference>
<keyword evidence="4" id="KW-1185">Reference proteome</keyword>
<dbReference type="AlphaFoldDB" id="A0A0D3JBC3"/>
<feature type="region of interest" description="Disordered" evidence="1">
    <location>
        <begin position="1"/>
        <end position="40"/>
    </location>
</feature>
<proteinExistence type="predicted"/>
<dbReference type="RefSeq" id="XP_005773237.1">
    <property type="nucleotide sequence ID" value="XM_005773180.1"/>
</dbReference>
<dbReference type="CDD" id="cd14291">
    <property type="entry name" value="UBA1_NUB1_like"/>
    <property type="match status" value="1"/>
</dbReference>
<feature type="domain" description="UBA" evidence="2">
    <location>
        <begin position="43"/>
        <end position="83"/>
    </location>
</feature>
<name>A0A0D3JBC3_EMIH1</name>
<organism evidence="3 4">
    <name type="scientific">Emiliania huxleyi (strain CCMP1516)</name>
    <dbReference type="NCBI Taxonomy" id="280463"/>
    <lineage>
        <taxon>Eukaryota</taxon>
        <taxon>Haptista</taxon>
        <taxon>Haptophyta</taxon>
        <taxon>Prymnesiophyceae</taxon>
        <taxon>Isochrysidales</taxon>
        <taxon>Noelaerhabdaceae</taxon>
        <taxon>Emiliania</taxon>
    </lineage>
</organism>
<dbReference type="Proteomes" id="UP000013827">
    <property type="component" value="Unassembled WGS sequence"/>
</dbReference>
<sequence>MDSPADPPRVVHGTPSITSFFPPAAHPPKRQKTDEDRAAARLSADDKFEAGVAQLLEMGYGETDARGALRHSAANVQAAVELLHGVSG</sequence>
<dbReference type="KEGG" id="ehx:EMIHUDRAFT_369020"/>
<reference evidence="4" key="1">
    <citation type="journal article" date="2013" name="Nature">
        <title>Pan genome of the phytoplankton Emiliania underpins its global distribution.</title>
        <authorList>
            <person name="Read B.A."/>
            <person name="Kegel J."/>
            <person name="Klute M.J."/>
            <person name="Kuo A."/>
            <person name="Lefebvre S.C."/>
            <person name="Maumus F."/>
            <person name="Mayer C."/>
            <person name="Miller J."/>
            <person name="Monier A."/>
            <person name="Salamov A."/>
            <person name="Young J."/>
            <person name="Aguilar M."/>
            <person name="Claverie J.M."/>
            <person name="Frickenhaus S."/>
            <person name="Gonzalez K."/>
            <person name="Herman E.K."/>
            <person name="Lin Y.C."/>
            <person name="Napier J."/>
            <person name="Ogata H."/>
            <person name="Sarno A.F."/>
            <person name="Shmutz J."/>
            <person name="Schroeder D."/>
            <person name="de Vargas C."/>
            <person name="Verret F."/>
            <person name="von Dassow P."/>
            <person name="Valentin K."/>
            <person name="Van de Peer Y."/>
            <person name="Wheeler G."/>
            <person name="Dacks J.B."/>
            <person name="Delwiche C.F."/>
            <person name="Dyhrman S.T."/>
            <person name="Glockner G."/>
            <person name="John U."/>
            <person name="Richards T."/>
            <person name="Worden A.Z."/>
            <person name="Zhang X."/>
            <person name="Grigoriev I.V."/>
            <person name="Allen A.E."/>
            <person name="Bidle K."/>
            <person name="Borodovsky M."/>
            <person name="Bowler C."/>
            <person name="Brownlee C."/>
            <person name="Cock J.M."/>
            <person name="Elias M."/>
            <person name="Gladyshev V.N."/>
            <person name="Groth M."/>
            <person name="Guda C."/>
            <person name="Hadaegh A."/>
            <person name="Iglesias-Rodriguez M.D."/>
            <person name="Jenkins J."/>
            <person name="Jones B.M."/>
            <person name="Lawson T."/>
            <person name="Leese F."/>
            <person name="Lindquist E."/>
            <person name="Lobanov A."/>
            <person name="Lomsadze A."/>
            <person name="Malik S.B."/>
            <person name="Marsh M.E."/>
            <person name="Mackinder L."/>
            <person name="Mock T."/>
            <person name="Mueller-Roeber B."/>
            <person name="Pagarete A."/>
            <person name="Parker M."/>
            <person name="Probert I."/>
            <person name="Quesneville H."/>
            <person name="Raines C."/>
            <person name="Rensing S.A."/>
            <person name="Riano-Pachon D.M."/>
            <person name="Richier S."/>
            <person name="Rokitta S."/>
            <person name="Shiraiwa Y."/>
            <person name="Soanes D.M."/>
            <person name="van der Giezen M."/>
            <person name="Wahlund T.M."/>
            <person name="Williams B."/>
            <person name="Wilson W."/>
            <person name="Wolfe G."/>
            <person name="Wurch L.L."/>
        </authorList>
    </citation>
    <scope>NUCLEOTIDE SEQUENCE</scope>
</reference>
<evidence type="ECO:0000313" key="4">
    <source>
        <dbReference type="Proteomes" id="UP000013827"/>
    </source>
</evidence>
<dbReference type="GeneID" id="17266338"/>